<proteinExistence type="predicted"/>
<evidence type="ECO:0000313" key="2">
    <source>
        <dbReference type="EMBL" id="CAI5790252.1"/>
    </source>
</evidence>
<protein>
    <submittedName>
        <fullName evidence="2">Uncharacterized protein</fullName>
    </submittedName>
</protein>
<gene>
    <name evidence="2" type="ORF">PODLI_1B004226</name>
</gene>
<sequence>MPSWPLTYFTGSEWFRKDTYVANSQKRAKSTNSEFRAADYLILGIEKSRWTSPSHLLVTFLRTSLLTICENAEREPTVPFQCSSSFQLLQQPPKQELMPCKSSDLSKATNPVFP</sequence>
<evidence type="ECO:0000313" key="3">
    <source>
        <dbReference type="Proteomes" id="UP001178461"/>
    </source>
</evidence>
<evidence type="ECO:0000256" key="1">
    <source>
        <dbReference type="SAM" id="MobiDB-lite"/>
    </source>
</evidence>
<feature type="compositionally biased region" description="Polar residues" evidence="1">
    <location>
        <begin position="103"/>
        <end position="114"/>
    </location>
</feature>
<name>A0AA35PMM6_9SAUR</name>
<feature type="region of interest" description="Disordered" evidence="1">
    <location>
        <begin position="95"/>
        <end position="114"/>
    </location>
</feature>
<organism evidence="2 3">
    <name type="scientific">Podarcis lilfordi</name>
    <name type="common">Lilford's wall lizard</name>
    <dbReference type="NCBI Taxonomy" id="74358"/>
    <lineage>
        <taxon>Eukaryota</taxon>
        <taxon>Metazoa</taxon>
        <taxon>Chordata</taxon>
        <taxon>Craniata</taxon>
        <taxon>Vertebrata</taxon>
        <taxon>Euteleostomi</taxon>
        <taxon>Lepidosauria</taxon>
        <taxon>Squamata</taxon>
        <taxon>Bifurcata</taxon>
        <taxon>Unidentata</taxon>
        <taxon>Episquamata</taxon>
        <taxon>Laterata</taxon>
        <taxon>Lacertibaenia</taxon>
        <taxon>Lacertidae</taxon>
        <taxon>Podarcis</taxon>
    </lineage>
</organism>
<dbReference type="AlphaFoldDB" id="A0AA35PMM6"/>
<keyword evidence="3" id="KW-1185">Reference proteome</keyword>
<reference evidence="2" key="1">
    <citation type="submission" date="2022-12" db="EMBL/GenBank/DDBJ databases">
        <authorList>
            <person name="Alioto T."/>
            <person name="Alioto T."/>
            <person name="Gomez Garrido J."/>
        </authorList>
    </citation>
    <scope>NUCLEOTIDE SEQUENCE</scope>
</reference>
<dbReference type="Proteomes" id="UP001178461">
    <property type="component" value="Chromosome 13"/>
</dbReference>
<dbReference type="EMBL" id="OX395138">
    <property type="protein sequence ID" value="CAI5790252.1"/>
    <property type="molecule type" value="Genomic_DNA"/>
</dbReference>
<accession>A0AA35PMM6</accession>